<keyword evidence="10" id="KW-0902">Two-component regulatory system</keyword>
<keyword evidence="6" id="KW-0808">Transferase</keyword>
<evidence type="ECO:0000256" key="11">
    <source>
        <dbReference type="ARBA" id="ARBA00023136"/>
    </source>
</evidence>
<dbReference type="SUPFAM" id="SSF55874">
    <property type="entry name" value="ATPase domain of HSP90 chaperone/DNA topoisomerase II/histidine kinase"/>
    <property type="match status" value="1"/>
</dbReference>
<sequence length="421" mass="46769">MRSKRLTLIAALALLALAALHPQAAFASAGVFLVLLLTIHWPARERSKKSNPDIRANEEIWPDRGMKAVLEALQEPALIVDRELLIRYRNPVSAVAFGNMALADPLSLRFRSPELLASIEAAIADSVARSATLDERRPIERHWLVEILPIPAYQGMRPSFFAVLFHDRTAERRVERMRTDFVANASHELRTPLASLSGFIETLQGPARDDREAREQFLKIMREQASRMSRLIDDLLSLSRIEMRRHVAPQSRVDLAAALGKVRAQMQPLADDLGLTLEFTQPGEPMPVVGDEDELIQVFANLVENACKYAGDGGRVEISIQRTSERGEQVIDASVRDFGPGIPAEHVPRLTERFYRVDAGASRSKRGTGLGLSIVRNILLRHKSRLIVDSVVGQGSTFTARFPIATEIPLAAPKNLESSYS</sequence>
<dbReference type="SMART" id="SM00388">
    <property type="entry name" value="HisKA"/>
    <property type="match status" value="1"/>
</dbReference>
<dbReference type="PROSITE" id="PS50109">
    <property type="entry name" value="HIS_KIN"/>
    <property type="match status" value="1"/>
</dbReference>
<evidence type="ECO:0000313" key="14">
    <source>
        <dbReference type="EMBL" id="NDW06854.1"/>
    </source>
</evidence>
<evidence type="ECO:0000313" key="15">
    <source>
        <dbReference type="Proteomes" id="UP000469011"/>
    </source>
</evidence>
<dbReference type="InterPro" id="IPR005467">
    <property type="entry name" value="His_kinase_dom"/>
</dbReference>
<keyword evidence="11" id="KW-0472">Membrane</keyword>
<dbReference type="Proteomes" id="UP000469011">
    <property type="component" value="Unassembled WGS sequence"/>
</dbReference>
<dbReference type="GO" id="GO:0005886">
    <property type="term" value="C:plasma membrane"/>
    <property type="evidence" value="ECO:0007669"/>
    <property type="project" value="UniProtKB-SubCell"/>
</dbReference>
<comment type="caution">
    <text evidence="14">The sequence shown here is derived from an EMBL/GenBank/DDBJ whole genome shotgun (WGS) entry which is preliminary data.</text>
</comment>
<keyword evidence="7" id="KW-0547">Nucleotide-binding</keyword>
<comment type="catalytic activity">
    <reaction evidence="1">
        <text>ATP + protein L-histidine = ADP + protein N-phospho-L-histidine.</text>
        <dbReference type="EC" id="2.7.13.3"/>
    </reaction>
</comment>
<evidence type="ECO:0000256" key="12">
    <source>
        <dbReference type="SAM" id="SignalP"/>
    </source>
</evidence>
<keyword evidence="8 14" id="KW-0418">Kinase</keyword>
<dbReference type="EMBL" id="JAAAMG010000021">
    <property type="protein sequence ID" value="NDW06854.1"/>
    <property type="molecule type" value="Genomic_DNA"/>
</dbReference>
<evidence type="ECO:0000259" key="13">
    <source>
        <dbReference type="PROSITE" id="PS50109"/>
    </source>
</evidence>
<protein>
    <recommendedName>
        <fullName evidence="3">histidine kinase</fullName>
        <ecNumber evidence="3">2.7.13.3</ecNumber>
    </recommendedName>
</protein>
<feature type="domain" description="Histidine kinase" evidence="13">
    <location>
        <begin position="184"/>
        <end position="406"/>
    </location>
</feature>
<dbReference type="FunFam" id="1.10.287.130:FF:000008">
    <property type="entry name" value="Two-component sensor histidine kinase"/>
    <property type="match status" value="1"/>
</dbReference>
<dbReference type="InterPro" id="IPR050351">
    <property type="entry name" value="BphY/WalK/GraS-like"/>
</dbReference>
<keyword evidence="9" id="KW-0067">ATP-binding</keyword>
<dbReference type="GO" id="GO:0004721">
    <property type="term" value="F:phosphoprotein phosphatase activity"/>
    <property type="evidence" value="ECO:0007669"/>
    <property type="project" value="TreeGrafter"/>
</dbReference>
<dbReference type="RefSeq" id="WP_163465314.1">
    <property type="nucleotide sequence ID" value="NZ_JAAAMG010000021.1"/>
</dbReference>
<dbReference type="PRINTS" id="PR00344">
    <property type="entry name" value="BCTRLSENSOR"/>
</dbReference>
<dbReference type="InterPro" id="IPR004358">
    <property type="entry name" value="Sig_transdc_His_kin-like_C"/>
</dbReference>
<evidence type="ECO:0000256" key="1">
    <source>
        <dbReference type="ARBA" id="ARBA00000085"/>
    </source>
</evidence>
<proteinExistence type="predicted"/>
<evidence type="ECO:0000256" key="7">
    <source>
        <dbReference type="ARBA" id="ARBA00022741"/>
    </source>
</evidence>
<dbReference type="SMART" id="SM00387">
    <property type="entry name" value="HATPase_c"/>
    <property type="match status" value="1"/>
</dbReference>
<dbReference type="InterPro" id="IPR036890">
    <property type="entry name" value="HATPase_C_sf"/>
</dbReference>
<evidence type="ECO:0000256" key="6">
    <source>
        <dbReference type="ARBA" id="ARBA00022679"/>
    </source>
</evidence>
<dbReference type="PANTHER" id="PTHR45453">
    <property type="entry name" value="PHOSPHATE REGULON SENSOR PROTEIN PHOR"/>
    <property type="match status" value="1"/>
</dbReference>
<keyword evidence="5" id="KW-0597">Phosphoprotein</keyword>
<gene>
    <name evidence="14" type="ORF">GTK09_20785</name>
</gene>
<comment type="subcellular location">
    <subcellularLocation>
        <location evidence="2">Cell membrane</location>
    </subcellularLocation>
</comment>
<keyword evidence="15" id="KW-1185">Reference proteome</keyword>
<dbReference type="InterPro" id="IPR003661">
    <property type="entry name" value="HisK_dim/P_dom"/>
</dbReference>
<dbReference type="FunFam" id="3.30.565.10:FF:000006">
    <property type="entry name" value="Sensor histidine kinase WalK"/>
    <property type="match status" value="1"/>
</dbReference>
<dbReference type="GO" id="GO:0005524">
    <property type="term" value="F:ATP binding"/>
    <property type="evidence" value="ECO:0007669"/>
    <property type="project" value="UniProtKB-KW"/>
</dbReference>
<keyword evidence="4" id="KW-1003">Cell membrane</keyword>
<feature type="signal peptide" evidence="12">
    <location>
        <begin position="1"/>
        <end position="27"/>
    </location>
</feature>
<dbReference type="PANTHER" id="PTHR45453:SF1">
    <property type="entry name" value="PHOSPHATE REGULON SENSOR PROTEIN PHOR"/>
    <property type="match status" value="1"/>
</dbReference>
<dbReference type="GO" id="GO:0000155">
    <property type="term" value="F:phosphorelay sensor kinase activity"/>
    <property type="evidence" value="ECO:0007669"/>
    <property type="project" value="InterPro"/>
</dbReference>
<dbReference type="SUPFAM" id="SSF47384">
    <property type="entry name" value="Homodimeric domain of signal transducing histidine kinase"/>
    <property type="match status" value="1"/>
</dbReference>
<dbReference type="AlphaFoldDB" id="A0A6N9T635"/>
<keyword evidence="12" id="KW-0732">Signal</keyword>
<dbReference type="CDD" id="cd00082">
    <property type="entry name" value="HisKA"/>
    <property type="match status" value="1"/>
</dbReference>
<dbReference type="InterPro" id="IPR036097">
    <property type="entry name" value="HisK_dim/P_sf"/>
</dbReference>
<dbReference type="EC" id="2.7.13.3" evidence="3"/>
<dbReference type="Gene3D" id="1.10.287.130">
    <property type="match status" value="1"/>
</dbReference>
<name>A0A6N9T635_9HYPH</name>
<evidence type="ECO:0000256" key="10">
    <source>
        <dbReference type="ARBA" id="ARBA00023012"/>
    </source>
</evidence>
<dbReference type="GO" id="GO:0016036">
    <property type="term" value="P:cellular response to phosphate starvation"/>
    <property type="evidence" value="ECO:0007669"/>
    <property type="project" value="TreeGrafter"/>
</dbReference>
<evidence type="ECO:0000256" key="5">
    <source>
        <dbReference type="ARBA" id="ARBA00022553"/>
    </source>
</evidence>
<dbReference type="Pfam" id="PF02518">
    <property type="entry name" value="HATPase_c"/>
    <property type="match status" value="1"/>
</dbReference>
<dbReference type="InterPro" id="IPR003594">
    <property type="entry name" value="HATPase_dom"/>
</dbReference>
<evidence type="ECO:0000256" key="2">
    <source>
        <dbReference type="ARBA" id="ARBA00004236"/>
    </source>
</evidence>
<evidence type="ECO:0000256" key="9">
    <source>
        <dbReference type="ARBA" id="ARBA00022840"/>
    </source>
</evidence>
<evidence type="ECO:0000256" key="3">
    <source>
        <dbReference type="ARBA" id="ARBA00012438"/>
    </source>
</evidence>
<accession>A0A6N9T635</accession>
<organism evidence="14 15">
    <name type="scientific">Jiella pacifica</name>
    <dbReference type="NCBI Taxonomy" id="2696469"/>
    <lineage>
        <taxon>Bacteria</taxon>
        <taxon>Pseudomonadati</taxon>
        <taxon>Pseudomonadota</taxon>
        <taxon>Alphaproteobacteria</taxon>
        <taxon>Hyphomicrobiales</taxon>
        <taxon>Aurantimonadaceae</taxon>
        <taxon>Jiella</taxon>
    </lineage>
</organism>
<dbReference type="Gene3D" id="3.30.565.10">
    <property type="entry name" value="Histidine kinase-like ATPase, C-terminal domain"/>
    <property type="match status" value="1"/>
</dbReference>
<evidence type="ECO:0000256" key="4">
    <source>
        <dbReference type="ARBA" id="ARBA00022475"/>
    </source>
</evidence>
<dbReference type="Pfam" id="PF00512">
    <property type="entry name" value="HisKA"/>
    <property type="match status" value="1"/>
</dbReference>
<evidence type="ECO:0000256" key="8">
    <source>
        <dbReference type="ARBA" id="ARBA00022777"/>
    </source>
</evidence>
<reference evidence="14 15" key="1">
    <citation type="submission" date="2020-01" db="EMBL/GenBank/DDBJ databases">
        <title>Jiella pacifica sp. nov.</title>
        <authorList>
            <person name="Xue Z."/>
            <person name="Zhu S."/>
            <person name="Chen J."/>
            <person name="Yang J."/>
        </authorList>
    </citation>
    <scope>NUCLEOTIDE SEQUENCE [LARGE SCALE GENOMIC DNA]</scope>
    <source>
        <strain evidence="14 15">40Bstr34</strain>
    </source>
</reference>
<feature type="chain" id="PRO_5026835983" description="histidine kinase" evidence="12">
    <location>
        <begin position="28"/>
        <end position="421"/>
    </location>
</feature>